<keyword evidence="1" id="KW-1133">Transmembrane helix</keyword>
<evidence type="ECO:0000313" key="2">
    <source>
        <dbReference type="EMBL" id="EKC57309.1"/>
    </source>
</evidence>
<comment type="caution">
    <text evidence="2">The sequence shown here is derived from an EMBL/GenBank/DDBJ whole genome shotgun (WGS) entry which is preliminary data.</text>
</comment>
<protein>
    <submittedName>
        <fullName evidence="2">Uncharacterized protein</fullName>
    </submittedName>
</protein>
<feature type="transmembrane region" description="Helical" evidence="1">
    <location>
        <begin position="18"/>
        <end position="45"/>
    </location>
</feature>
<keyword evidence="1" id="KW-0472">Membrane</keyword>
<reference evidence="2" key="1">
    <citation type="journal article" date="2013" name="Environ. Microbiol.">
        <title>Microbiota from the distal guts of lean and obese adolescents exhibit partial functional redundancy besides clear differences in community structure.</title>
        <authorList>
            <person name="Ferrer M."/>
            <person name="Ruiz A."/>
            <person name="Lanza F."/>
            <person name="Haange S.B."/>
            <person name="Oberbach A."/>
            <person name="Till H."/>
            <person name="Bargiela R."/>
            <person name="Campoy C."/>
            <person name="Segura M.T."/>
            <person name="Richter M."/>
            <person name="von Bergen M."/>
            <person name="Seifert J."/>
            <person name="Suarez A."/>
        </authorList>
    </citation>
    <scope>NUCLEOTIDE SEQUENCE</scope>
</reference>
<feature type="transmembrane region" description="Helical" evidence="1">
    <location>
        <begin position="51"/>
        <end position="69"/>
    </location>
</feature>
<dbReference type="AlphaFoldDB" id="K1SPJ7"/>
<accession>K1SPJ7</accession>
<name>K1SPJ7_9ZZZZ</name>
<organism evidence="2">
    <name type="scientific">human gut metagenome</name>
    <dbReference type="NCBI Taxonomy" id="408170"/>
    <lineage>
        <taxon>unclassified sequences</taxon>
        <taxon>metagenomes</taxon>
        <taxon>organismal metagenomes</taxon>
    </lineage>
</organism>
<sequence>LVFYASYFAFMADSLKKFFYNVSLISLSYGGLVAMLVLGSLTMLIPDTFSFVGIIACAVVLGAYIITVAKAKLAIEAVEQTDAKIKTQTQFIRLLTADAESLKGYAADDNARQACEKVYEAVRYSDPVSNPLLSGIESEISEKFSAFSDSVKNSADNSRQLAEELCRLISERNAKVKALK</sequence>
<proteinExistence type="predicted"/>
<evidence type="ECO:0000256" key="1">
    <source>
        <dbReference type="SAM" id="Phobius"/>
    </source>
</evidence>
<dbReference type="EMBL" id="AJWY01009805">
    <property type="protein sequence ID" value="EKC57309.1"/>
    <property type="molecule type" value="Genomic_DNA"/>
</dbReference>
<feature type="non-terminal residue" evidence="2">
    <location>
        <position position="1"/>
    </location>
</feature>
<gene>
    <name evidence="2" type="ORF">LEA_14421</name>
</gene>
<keyword evidence="1" id="KW-0812">Transmembrane</keyword>